<name>A0A382CZA6_9ZZZZ</name>
<dbReference type="InterPro" id="IPR016136">
    <property type="entry name" value="DNA_helicase_N/primase_C"/>
</dbReference>
<keyword evidence="6" id="KW-0067">ATP-binding</keyword>
<evidence type="ECO:0000259" key="11">
    <source>
        <dbReference type="PROSITE" id="PS51199"/>
    </source>
</evidence>
<keyword evidence="8" id="KW-0413">Isomerase</keyword>
<dbReference type="EC" id="5.6.2.3" evidence="9"/>
<comment type="catalytic activity">
    <reaction evidence="10">
        <text>ATP + H2O = ADP + phosphate + H(+)</text>
        <dbReference type="Rhea" id="RHEA:13065"/>
        <dbReference type="ChEBI" id="CHEBI:15377"/>
        <dbReference type="ChEBI" id="CHEBI:15378"/>
        <dbReference type="ChEBI" id="CHEBI:30616"/>
        <dbReference type="ChEBI" id="CHEBI:43474"/>
        <dbReference type="ChEBI" id="CHEBI:456216"/>
        <dbReference type="EC" id="5.6.2.3"/>
    </reaction>
</comment>
<gene>
    <name evidence="12" type="ORF">METZ01_LOCUS184249</name>
</gene>
<keyword evidence="7" id="KW-0238">DNA-binding</keyword>
<dbReference type="PANTHER" id="PTHR30153">
    <property type="entry name" value="REPLICATIVE DNA HELICASE DNAB"/>
    <property type="match status" value="1"/>
</dbReference>
<accession>A0A382CZA6</accession>
<dbReference type="PANTHER" id="PTHR30153:SF2">
    <property type="entry name" value="REPLICATIVE DNA HELICASE"/>
    <property type="match status" value="1"/>
</dbReference>
<evidence type="ECO:0000256" key="7">
    <source>
        <dbReference type="ARBA" id="ARBA00023125"/>
    </source>
</evidence>
<reference evidence="12" key="1">
    <citation type="submission" date="2018-05" db="EMBL/GenBank/DDBJ databases">
        <authorList>
            <person name="Lanie J.A."/>
            <person name="Ng W.-L."/>
            <person name="Kazmierczak K.M."/>
            <person name="Andrzejewski T.M."/>
            <person name="Davidsen T.M."/>
            <person name="Wayne K.J."/>
            <person name="Tettelin H."/>
            <person name="Glass J.I."/>
            <person name="Rusch D."/>
            <person name="Podicherti R."/>
            <person name="Tsui H.-C.T."/>
            <person name="Winkler M.E."/>
        </authorList>
    </citation>
    <scope>NUCLEOTIDE SEQUENCE</scope>
</reference>
<dbReference type="InterPro" id="IPR027417">
    <property type="entry name" value="P-loop_NTPase"/>
</dbReference>
<protein>
    <recommendedName>
        <fullName evidence="9">DNA 5'-3' helicase</fullName>
        <ecNumber evidence="9">5.6.2.3</ecNumber>
    </recommendedName>
</protein>
<evidence type="ECO:0000256" key="8">
    <source>
        <dbReference type="ARBA" id="ARBA00023235"/>
    </source>
</evidence>
<evidence type="ECO:0000256" key="2">
    <source>
        <dbReference type="ARBA" id="ARBA00022705"/>
    </source>
</evidence>
<dbReference type="GO" id="GO:0005524">
    <property type="term" value="F:ATP binding"/>
    <property type="evidence" value="ECO:0007669"/>
    <property type="project" value="UniProtKB-KW"/>
</dbReference>
<dbReference type="GO" id="GO:0006260">
    <property type="term" value="P:DNA replication"/>
    <property type="evidence" value="ECO:0007669"/>
    <property type="project" value="UniProtKB-KW"/>
</dbReference>
<comment type="similarity">
    <text evidence="1">Belongs to the helicase family. DnaB subfamily.</text>
</comment>
<feature type="domain" description="SF4 helicase" evidence="11">
    <location>
        <begin position="185"/>
        <end position="256"/>
    </location>
</feature>
<keyword evidence="4" id="KW-0378">Hydrolase</keyword>
<evidence type="ECO:0000256" key="6">
    <source>
        <dbReference type="ARBA" id="ARBA00022840"/>
    </source>
</evidence>
<keyword evidence="5" id="KW-0347">Helicase</keyword>
<dbReference type="Pfam" id="PF03796">
    <property type="entry name" value="DnaB_C"/>
    <property type="match status" value="1"/>
</dbReference>
<dbReference type="Pfam" id="PF00772">
    <property type="entry name" value="DnaB"/>
    <property type="match status" value="1"/>
</dbReference>
<dbReference type="InterPro" id="IPR007693">
    <property type="entry name" value="DNA_helicase_DnaB-like_N"/>
</dbReference>
<feature type="non-terminal residue" evidence="12">
    <location>
        <position position="256"/>
    </location>
</feature>
<dbReference type="SUPFAM" id="SSF48024">
    <property type="entry name" value="N-terminal domain of DnaB helicase"/>
    <property type="match status" value="1"/>
</dbReference>
<dbReference type="InterPro" id="IPR036185">
    <property type="entry name" value="DNA_heli_DnaB-like_N_sf"/>
</dbReference>
<dbReference type="AlphaFoldDB" id="A0A382CZA6"/>
<dbReference type="InterPro" id="IPR007694">
    <property type="entry name" value="DNA_helicase_DnaB-like_C"/>
</dbReference>
<proteinExistence type="inferred from homology"/>
<dbReference type="PROSITE" id="PS51199">
    <property type="entry name" value="SF4_HELICASE"/>
    <property type="match status" value="1"/>
</dbReference>
<keyword evidence="3" id="KW-0547">Nucleotide-binding</keyword>
<dbReference type="SUPFAM" id="SSF52540">
    <property type="entry name" value="P-loop containing nucleoside triphosphate hydrolases"/>
    <property type="match status" value="1"/>
</dbReference>
<evidence type="ECO:0000256" key="9">
    <source>
        <dbReference type="ARBA" id="ARBA00044969"/>
    </source>
</evidence>
<keyword evidence="2" id="KW-0235">DNA replication</keyword>
<evidence type="ECO:0000256" key="10">
    <source>
        <dbReference type="ARBA" id="ARBA00048954"/>
    </source>
</evidence>
<evidence type="ECO:0000313" key="12">
    <source>
        <dbReference type="EMBL" id="SVB31395.1"/>
    </source>
</evidence>
<evidence type="ECO:0000256" key="3">
    <source>
        <dbReference type="ARBA" id="ARBA00022741"/>
    </source>
</evidence>
<sequence>MAQKLPPIESEPFSVEAERAVLGGVMLKNDTWDLIAGVVFEEDFYQAEHKLIFKTIKSLQDLGKPIDIITIQETLEGNGDLPELVDLGGINYLTQLAKETPSVANIESYAEIIKQRSNLRRLISTAEEISKLARESDASSSDQVIDNAEERILGLRDSMKRSSGPKGLKELLGPVYQKIQDSNELGESLVGVSTGFSEIDEITLGFQKSDLIIIAGRPSMGKTALAFNIAENVARQTDQTVLIFSMEMSAEQVVRR</sequence>
<dbReference type="GO" id="GO:0016787">
    <property type="term" value="F:hydrolase activity"/>
    <property type="evidence" value="ECO:0007669"/>
    <property type="project" value="UniProtKB-KW"/>
</dbReference>
<evidence type="ECO:0000256" key="1">
    <source>
        <dbReference type="ARBA" id="ARBA00008428"/>
    </source>
</evidence>
<dbReference type="Gene3D" id="3.40.50.300">
    <property type="entry name" value="P-loop containing nucleotide triphosphate hydrolases"/>
    <property type="match status" value="1"/>
</dbReference>
<dbReference type="GO" id="GO:0043139">
    <property type="term" value="F:5'-3' DNA helicase activity"/>
    <property type="evidence" value="ECO:0007669"/>
    <property type="project" value="UniProtKB-EC"/>
</dbReference>
<dbReference type="GO" id="GO:0005829">
    <property type="term" value="C:cytosol"/>
    <property type="evidence" value="ECO:0007669"/>
    <property type="project" value="TreeGrafter"/>
</dbReference>
<dbReference type="Gene3D" id="1.10.860.10">
    <property type="entry name" value="DNAb Helicase, Chain A"/>
    <property type="match status" value="1"/>
</dbReference>
<evidence type="ECO:0000256" key="4">
    <source>
        <dbReference type="ARBA" id="ARBA00022801"/>
    </source>
</evidence>
<dbReference type="EMBL" id="UINC01036829">
    <property type="protein sequence ID" value="SVB31395.1"/>
    <property type="molecule type" value="Genomic_DNA"/>
</dbReference>
<organism evidence="12">
    <name type="scientific">marine metagenome</name>
    <dbReference type="NCBI Taxonomy" id="408172"/>
    <lineage>
        <taxon>unclassified sequences</taxon>
        <taxon>metagenomes</taxon>
        <taxon>ecological metagenomes</taxon>
    </lineage>
</organism>
<evidence type="ECO:0000256" key="5">
    <source>
        <dbReference type="ARBA" id="ARBA00022806"/>
    </source>
</evidence>
<dbReference type="GO" id="GO:0003677">
    <property type="term" value="F:DNA binding"/>
    <property type="evidence" value="ECO:0007669"/>
    <property type="project" value="UniProtKB-KW"/>
</dbReference>